<feature type="signal peptide" evidence="1">
    <location>
        <begin position="1"/>
        <end position="30"/>
    </location>
</feature>
<dbReference type="AlphaFoldDB" id="A0A2L0UG93"/>
<evidence type="ECO:0000256" key="1">
    <source>
        <dbReference type="SAM" id="SignalP"/>
    </source>
</evidence>
<accession>A0A2L0UG93</accession>
<dbReference type="RefSeq" id="WP_208739386.1">
    <property type="nucleotide sequence ID" value="NZ_CP024915.1"/>
</dbReference>
<gene>
    <name evidence="2" type="ORF">CVO76_11810</name>
</gene>
<reference evidence="2 3" key="1">
    <citation type="submission" date="2017-11" db="EMBL/GenBank/DDBJ databases">
        <title>Draft genome of Arthrobacter agilis strain UMCV2, a plant growth-promoting rhizobacterium and biocontrol capacity of phytopathogenic fungi.</title>
        <authorList>
            <person name="Martinez-Camara R."/>
            <person name="Santoyo G."/>
            <person name="Moreno-Hagelsieb G."/>
            <person name="Valencia-Cantero E."/>
        </authorList>
    </citation>
    <scope>NUCLEOTIDE SEQUENCE [LARGE SCALE GENOMIC DNA]</scope>
    <source>
        <strain evidence="2 3">UMCV2</strain>
    </source>
</reference>
<dbReference type="Proteomes" id="UP000239187">
    <property type="component" value="Chromosome"/>
</dbReference>
<proteinExistence type="predicted"/>
<dbReference type="EMBL" id="CP024915">
    <property type="protein sequence ID" value="AUZ88246.1"/>
    <property type="molecule type" value="Genomic_DNA"/>
</dbReference>
<protein>
    <submittedName>
        <fullName evidence="2">Uncharacterized protein</fullName>
    </submittedName>
</protein>
<organism evidence="2 3">
    <name type="scientific">Arthrobacter agilis</name>
    <dbReference type="NCBI Taxonomy" id="37921"/>
    <lineage>
        <taxon>Bacteria</taxon>
        <taxon>Bacillati</taxon>
        <taxon>Actinomycetota</taxon>
        <taxon>Actinomycetes</taxon>
        <taxon>Micrococcales</taxon>
        <taxon>Micrococcaceae</taxon>
        <taxon>Arthrobacter</taxon>
    </lineage>
</organism>
<sequence length="484" mass="50378">MKLNAAGATFVSAALAAVFAVCSLATPASAGSLTTSSGQQLPAYLQGYRQGQLLCPGAALTGKVSVAIVDPMMATTDAPGDCTLSDMKAANPGTTFLAYLNIGAMRDFESWNGVFQNSCADTATAAGRQFAVTTSNTKVARSEDGFAGYPDFPYLTVANLSPAYADACAATARRILNTDAQRGTTNAAPARFDGFFLDDASMSPSHGQDMVDVGQWGPWADDDAYGRALIAAVKRFDATLTRTMGRDIPVAVNLGVYPAWSNQVSLAKELAATRTVDFALREHVVANGTGRPLPLVDLEQASTAYQAITAAGMPVVEHDYSVPLRELPTTAYGQGKDIGSSAPCLRDGFGTRAAVVSAGKTRRTLDHRMTLGHLLQTRTAAARPMTVTLSQAESTCQDNAWDDDANFETVTTASVTAADTQVTALTKAVTSGAYATAAPLKYSGVTVVRLSSGSVVAVNTTTITRSVTAYGKTLSVPARSATIG</sequence>
<feature type="chain" id="PRO_5014849992" evidence="1">
    <location>
        <begin position="31"/>
        <end position="484"/>
    </location>
</feature>
<keyword evidence="1" id="KW-0732">Signal</keyword>
<evidence type="ECO:0000313" key="3">
    <source>
        <dbReference type="Proteomes" id="UP000239187"/>
    </source>
</evidence>
<name>A0A2L0UG93_9MICC</name>
<evidence type="ECO:0000313" key="2">
    <source>
        <dbReference type="EMBL" id="AUZ88246.1"/>
    </source>
</evidence>